<protein>
    <recommendedName>
        <fullName evidence="4">SMB domain-containing protein</fullName>
    </recommendedName>
</protein>
<dbReference type="InterPro" id="IPR036024">
    <property type="entry name" value="Somatomedin_B-like_dom_sf"/>
</dbReference>
<organism evidence="2 3">
    <name type="scientific">Caerostris darwini</name>
    <dbReference type="NCBI Taxonomy" id="1538125"/>
    <lineage>
        <taxon>Eukaryota</taxon>
        <taxon>Metazoa</taxon>
        <taxon>Ecdysozoa</taxon>
        <taxon>Arthropoda</taxon>
        <taxon>Chelicerata</taxon>
        <taxon>Arachnida</taxon>
        <taxon>Araneae</taxon>
        <taxon>Araneomorphae</taxon>
        <taxon>Entelegynae</taxon>
        <taxon>Araneoidea</taxon>
        <taxon>Araneidae</taxon>
        <taxon>Caerostris</taxon>
    </lineage>
</organism>
<evidence type="ECO:0000313" key="2">
    <source>
        <dbReference type="EMBL" id="GIY52506.1"/>
    </source>
</evidence>
<dbReference type="PANTHER" id="PTHR45902:SF5">
    <property type="entry name" value="G-PROTEIN COUPLED RECEPTORS FAMILY 2 PROFILE 2 DOMAIN-CONTAINING PROTEIN"/>
    <property type="match status" value="1"/>
</dbReference>
<dbReference type="SUPFAM" id="SSF90188">
    <property type="entry name" value="Somatomedin B domain"/>
    <property type="match status" value="1"/>
</dbReference>
<proteinExistence type="predicted"/>
<dbReference type="EMBL" id="BPLQ01010670">
    <property type="protein sequence ID" value="GIY52506.1"/>
    <property type="molecule type" value="Genomic_DNA"/>
</dbReference>
<dbReference type="AlphaFoldDB" id="A0AAV4U3Y1"/>
<comment type="caution">
    <text evidence="2">The sequence shown here is derived from an EMBL/GenBank/DDBJ whole genome shotgun (WGS) entry which is preliminary data.</text>
</comment>
<evidence type="ECO:0000313" key="3">
    <source>
        <dbReference type="Proteomes" id="UP001054837"/>
    </source>
</evidence>
<keyword evidence="3" id="KW-1185">Reference proteome</keyword>
<name>A0AAV4U3Y1_9ARAC</name>
<feature type="region of interest" description="Disordered" evidence="1">
    <location>
        <begin position="316"/>
        <end position="346"/>
    </location>
</feature>
<gene>
    <name evidence="2" type="ORF">CDAR_181581</name>
</gene>
<evidence type="ECO:0008006" key="4">
    <source>
        <dbReference type="Google" id="ProtNLM"/>
    </source>
</evidence>
<dbReference type="PANTHER" id="PTHR45902">
    <property type="entry name" value="LATROPHILIN RECEPTOR-LIKE PROTEIN A"/>
    <property type="match status" value="1"/>
</dbReference>
<dbReference type="Proteomes" id="UP001054837">
    <property type="component" value="Unassembled WGS sequence"/>
</dbReference>
<evidence type="ECO:0000256" key="1">
    <source>
        <dbReference type="SAM" id="MobiDB-lite"/>
    </source>
</evidence>
<feature type="compositionally biased region" description="Polar residues" evidence="1">
    <location>
        <begin position="327"/>
        <end position="346"/>
    </location>
</feature>
<sequence>MSRVVERGILDTDLILLKSRQPTRHAAKQRCLGNLPKQQHQMSKMQGDYLSCYVLVFTLLSCVVVAKGGGGYGYGLYLPEVVTYDTVESLLSNCSDANTCRGRGASDAVYDYHCSCDDSCVKYDTCCEDAKHRAASGNVIEPDADVKCVSLRDGSERHVFMVDTCKVKDVYVAQSSRHVNTHIYTHCRNAAEDHDNPFLMIPVTSKVTGTTYKNYFCAVCNEDIHMDRLTLWDLSLEGQSNASEVHLMSALRYSTKFKSWVVMRNGRNIFKSSRVSIGRQFSVRGAVLPERHRGKMCHRLDRRDFKREMWLLHGRGGSLQGEKRGSLQKSPLRNMQSRRGQQSELW</sequence>
<reference evidence="2 3" key="1">
    <citation type="submission" date="2021-06" db="EMBL/GenBank/DDBJ databases">
        <title>Caerostris darwini draft genome.</title>
        <authorList>
            <person name="Kono N."/>
            <person name="Arakawa K."/>
        </authorList>
    </citation>
    <scope>NUCLEOTIDE SEQUENCE [LARGE SCALE GENOMIC DNA]</scope>
</reference>
<accession>A0AAV4U3Y1</accession>
<dbReference type="InterPro" id="IPR053231">
    <property type="entry name" value="GPCR_LN-TM7"/>
</dbReference>